<dbReference type="AlphaFoldDB" id="T0HL71"/>
<keyword evidence="2" id="KW-1185">Reference proteome</keyword>
<sequence length="40" mass="4396">MHWLAALARADQRKSSDGRVEDAIALGVSGNLLSQFSMRH</sequence>
<dbReference type="PATRIC" id="fig|1096930.3.peg.1709"/>
<accession>T0HL71</accession>
<comment type="caution">
    <text evidence="1">The sequence shown here is derived from an EMBL/GenBank/DDBJ whole genome shotgun (WGS) entry which is preliminary data.</text>
</comment>
<name>T0HL71_9SPHN</name>
<organism evidence="1 2">
    <name type="scientific">Novosphingobium lindaniclasticum LE124</name>
    <dbReference type="NCBI Taxonomy" id="1096930"/>
    <lineage>
        <taxon>Bacteria</taxon>
        <taxon>Pseudomonadati</taxon>
        <taxon>Pseudomonadota</taxon>
        <taxon>Alphaproteobacteria</taxon>
        <taxon>Sphingomonadales</taxon>
        <taxon>Sphingomonadaceae</taxon>
        <taxon>Novosphingobium</taxon>
    </lineage>
</organism>
<gene>
    <name evidence="1" type="ORF">L284_08655</name>
</gene>
<proteinExistence type="predicted"/>
<dbReference type="Proteomes" id="UP000015527">
    <property type="component" value="Unassembled WGS sequence"/>
</dbReference>
<evidence type="ECO:0000313" key="1">
    <source>
        <dbReference type="EMBL" id="EQB17111.1"/>
    </source>
</evidence>
<dbReference type="EMBL" id="ATHL01000059">
    <property type="protein sequence ID" value="EQB17111.1"/>
    <property type="molecule type" value="Genomic_DNA"/>
</dbReference>
<reference evidence="1 2" key="1">
    <citation type="journal article" date="2013" name="Genome Announc.">
        <title>Genome Sequence of Novosphingobium lindaniclasticum LE124T, Isolated from a Hexachlorocyclohexane Dumpsite.</title>
        <authorList>
            <person name="Saxena A."/>
            <person name="Nayyar N."/>
            <person name="Sangwan N."/>
            <person name="Kumari R."/>
            <person name="Khurana J.P."/>
            <person name="Lal R."/>
        </authorList>
    </citation>
    <scope>NUCLEOTIDE SEQUENCE [LARGE SCALE GENOMIC DNA]</scope>
    <source>
        <strain evidence="1 2">LE124</strain>
    </source>
</reference>
<evidence type="ECO:0000313" key="2">
    <source>
        <dbReference type="Proteomes" id="UP000015527"/>
    </source>
</evidence>
<protein>
    <submittedName>
        <fullName evidence="1">Uncharacterized protein</fullName>
    </submittedName>
</protein>